<evidence type="ECO:0000313" key="2">
    <source>
        <dbReference type="Proteomes" id="UP000887577"/>
    </source>
</evidence>
<feature type="compositionally biased region" description="Basic and acidic residues" evidence="1">
    <location>
        <begin position="42"/>
        <end position="51"/>
    </location>
</feature>
<dbReference type="WBParaSite" id="PSU_v2.g1469.t1">
    <property type="protein sequence ID" value="PSU_v2.g1469.t1"/>
    <property type="gene ID" value="PSU_v2.g1469"/>
</dbReference>
<reference evidence="3" key="1">
    <citation type="submission" date="2022-11" db="UniProtKB">
        <authorList>
            <consortium name="WormBaseParasite"/>
        </authorList>
    </citation>
    <scope>IDENTIFICATION</scope>
</reference>
<sequence length="113" mass="13035">MNSSNSKDDDGKKNDKFAKNLDQSNVNPVGINNSPPPTSSTNRRENFEPHTLDTGYESHPFFDRLHGYLETNTVYDIWRPNEQEHQTLQHNNSITCLPISAYHQDFNTSDKIR</sequence>
<evidence type="ECO:0000256" key="1">
    <source>
        <dbReference type="SAM" id="MobiDB-lite"/>
    </source>
</evidence>
<dbReference type="AlphaFoldDB" id="A0A914Y615"/>
<feature type="compositionally biased region" description="Polar residues" evidence="1">
    <location>
        <begin position="21"/>
        <end position="33"/>
    </location>
</feature>
<name>A0A914Y615_9BILA</name>
<feature type="region of interest" description="Disordered" evidence="1">
    <location>
        <begin position="1"/>
        <end position="55"/>
    </location>
</feature>
<keyword evidence="2" id="KW-1185">Reference proteome</keyword>
<dbReference type="Proteomes" id="UP000887577">
    <property type="component" value="Unplaced"/>
</dbReference>
<organism evidence="2 3">
    <name type="scientific">Panagrolaimus superbus</name>
    <dbReference type="NCBI Taxonomy" id="310955"/>
    <lineage>
        <taxon>Eukaryota</taxon>
        <taxon>Metazoa</taxon>
        <taxon>Ecdysozoa</taxon>
        <taxon>Nematoda</taxon>
        <taxon>Chromadorea</taxon>
        <taxon>Rhabditida</taxon>
        <taxon>Tylenchina</taxon>
        <taxon>Panagrolaimomorpha</taxon>
        <taxon>Panagrolaimoidea</taxon>
        <taxon>Panagrolaimidae</taxon>
        <taxon>Panagrolaimus</taxon>
    </lineage>
</organism>
<proteinExistence type="predicted"/>
<protein>
    <submittedName>
        <fullName evidence="3">Uncharacterized protein</fullName>
    </submittedName>
</protein>
<feature type="compositionally biased region" description="Basic and acidic residues" evidence="1">
    <location>
        <begin position="1"/>
        <end position="19"/>
    </location>
</feature>
<accession>A0A914Y615</accession>
<evidence type="ECO:0000313" key="3">
    <source>
        <dbReference type="WBParaSite" id="PSU_v2.g1469.t1"/>
    </source>
</evidence>